<evidence type="ECO:0000313" key="5">
    <source>
        <dbReference type="EMBL" id="MCK8678863.1"/>
    </source>
</evidence>
<dbReference type="PROSITE" id="PS51683">
    <property type="entry name" value="SAM_OMT_II"/>
    <property type="match status" value="1"/>
</dbReference>
<dbReference type="InterPro" id="IPR001077">
    <property type="entry name" value="COMT_C"/>
</dbReference>
<sequence>MADVSPLTTDGLVRILFGSSAFQMLNAGRNLGLFRLLRSSPGLTAREVEQELGLAERPVQILLLGTTALGLTVREGEHYRNAGLLDGLFADGTWEIIDDLIDYEERIVRPAEVDFTESLRADTNVGLRRIKGSGPDLYHRLSADPELEQLFYRCMRSWSRLSNPVLVEKADLTGVRRVLDVGGGDGVNAIALAEANPGVSFTVLDLPGTVEIARRRIAERGLADRIEVRAADIFADDYPPGHDCVLFANQLVIWSPEENTRLLGKAYAALPEGGRVLVFSAMSDDSGDGPLYAALDNVYFATLPAGSSTIYRWGQYEEWFAAAGFVKPERLPGGRWTPHGVISAVK</sequence>
<dbReference type="Proteomes" id="UP001522868">
    <property type="component" value="Unassembled WGS sequence"/>
</dbReference>
<keyword evidence="2" id="KW-0808">Transferase</keyword>
<dbReference type="RefSeq" id="WP_248634512.1">
    <property type="nucleotide sequence ID" value="NZ_JALPTH010000014.1"/>
</dbReference>
<protein>
    <submittedName>
        <fullName evidence="5">Methyltransferase domain-containing protein</fullName>
    </submittedName>
</protein>
<dbReference type="Gene3D" id="1.10.10.10">
    <property type="entry name" value="Winged helix-like DNA-binding domain superfamily/Winged helix DNA-binding domain"/>
    <property type="match status" value="1"/>
</dbReference>
<dbReference type="Pfam" id="PF00891">
    <property type="entry name" value="Methyltransf_2"/>
    <property type="match status" value="1"/>
</dbReference>
<dbReference type="InterPro" id="IPR036388">
    <property type="entry name" value="WH-like_DNA-bd_sf"/>
</dbReference>
<dbReference type="GO" id="GO:0008168">
    <property type="term" value="F:methyltransferase activity"/>
    <property type="evidence" value="ECO:0007669"/>
    <property type="project" value="UniProtKB-KW"/>
</dbReference>
<evidence type="ECO:0000256" key="2">
    <source>
        <dbReference type="ARBA" id="ARBA00022679"/>
    </source>
</evidence>
<dbReference type="SUPFAM" id="SSF53335">
    <property type="entry name" value="S-adenosyl-L-methionine-dependent methyltransferases"/>
    <property type="match status" value="1"/>
</dbReference>
<dbReference type="CDD" id="cd02440">
    <property type="entry name" value="AdoMet_MTases"/>
    <property type="match status" value="1"/>
</dbReference>
<dbReference type="EMBL" id="JALPTH010000014">
    <property type="protein sequence ID" value="MCK8678863.1"/>
    <property type="molecule type" value="Genomic_DNA"/>
</dbReference>
<accession>A0ABT0IC21</accession>
<keyword evidence="3" id="KW-0949">S-adenosyl-L-methionine</keyword>
<reference evidence="5 6" key="1">
    <citation type="submission" date="2022-04" db="EMBL/GenBank/DDBJ databases">
        <title>Streptomyces sp. nov. LCR6-01 isolated from Lichen of Dirinaria sp.</title>
        <authorList>
            <person name="Kanchanasin P."/>
            <person name="Tanasupawat S."/>
            <person name="Phongsopitanun W."/>
        </authorList>
    </citation>
    <scope>NUCLEOTIDE SEQUENCE [LARGE SCALE GENOMIC DNA]</scope>
    <source>
        <strain evidence="5 6">LCR6-01</strain>
    </source>
</reference>
<dbReference type="Gene3D" id="3.40.50.150">
    <property type="entry name" value="Vaccinia Virus protein VP39"/>
    <property type="match status" value="1"/>
</dbReference>
<keyword evidence="1 5" id="KW-0489">Methyltransferase</keyword>
<proteinExistence type="predicted"/>
<dbReference type="PANTHER" id="PTHR43712:SF2">
    <property type="entry name" value="O-METHYLTRANSFERASE CICE"/>
    <property type="match status" value="1"/>
</dbReference>
<name>A0ABT0IC21_9ACTN</name>
<dbReference type="PANTHER" id="PTHR43712">
    <property type="entry name" value="PUTATIVE (AFU_ORTHOLOGUE AFUA_4G14580)-RELATED"/>
    <property type="match status" value="1"/>
</dbReference>
<keyword evidence="6" id="KW-1185">Reference proteome</keyword>
<evidence type="ECO:0000259" key="4">
    <source>
        <dbReference type="Pfam" id="PF00891"/>
    </source>
</evidence>
<dbReference type="Gene3D" id="1.20.58.1390">
    <property type="match status" value="1"/>
</dbReference>
<dbReference type="InterPro" id="IPR029063">
    <property type="entry name" value="SAM-dependent_MTases_sf"/>
</dbReference>
<evidence type="ECO:0000256" key="1">
    <source>
        <dbReference type="ARBA" id="ARBA00022603"/>
    </source>
</evidence>
<dbReference type="InterPro" id="IPR016461">
    <property type="entry name" value="COMT-like"/>
</dbReference>
<feature type="domain" description="O-methyltransferase C-terminal" evidence="4">
    <location>
        <begin position="133"/>
        <end position="325"/>
    </location>
</feature>
<dbReference type="GO" id="GO:0032259">
    <property type="term" value="P:methylation"/>
    <property type="evidence" value="ECO:0007669"/>
    <property type="project" value="UniProtKB-KW"/>
</dbReference>
<comment type="caution">
    <text evidence="5">The sequence shown here is derived from an EMBL/GenBank/DDBJ whole genome shotgun (WGS) entry which is preliminary data.</text>
</comment>
<organism evidence="5 6">
    <name type="scientific">Streptomyces lichenis</name>
    <dbReference type="NCBI Taxonomy" id="2306967"/>
    <lineage>
        <taxon>Bacteria</taxon>
        <taxon>Bacillati</taxon>
        <taxon>Actinomycetota</taxon>
        <taxon>Actinomycetes</taxon>
        <taxon>Kitasatosporales</taxon>
        <taxon>Streptomycetaceae</taxon>
        <taxon>Streptomyces</taxon>
    </lineage>
</organism>
<gene>
    <name evidence="5" type="ORF">M1O15_15975</name>
</gene>
<evidence type="ECO:0000313" key="6">
    <source>
        <dbReference type="Proteomes" id="UP001522868"/>
    </source>
</evidence>
<evidence type="ECO:0000256" key="3">
    <source>
        <dbReference type="ARBA" id="ARBA00022691"/>
    </source>
</evidence>